<organism evidence="2 3">
    <name type="scientific">Cytobacillus kochii</name>
    <dbReference type="NCBI Taxonomy" id="859143"/>
    <lineage>
        <taxon>Bacteria</taxon>
        <taxon>Bacillati</taxon>
        <taxon>Bacillota</taxon>
        <taxon>Bacilli</taxon>
        <taxon>Bacillales</taxon>
        <taxon>Bacillaceae</taxon>
        <taxon>Cytobacillus</taxon>
    </lineage>
</organism>
<dbReference type="PANTHER" id="PTHR48207:SF3">
    <property type="entry name" value="SUCCINATE--HYDROXYMETHYLGLUTARATE COA-TRANSFERASE"/>
    <property type="match status" value="1"/>
</dbReference>
<dbReference type="InterPro" id="IPR050483">
    <property type="entry name" value="CoA-transferase_III_domain"/>
</dbReference>
<dbReference type="InterPro" id="IPR023606">
    <property type="entry name" value="CoA-Trfase_III_dom_1_sf"/>
</dbReference>
<protein>
    <submittedName>
        <fullName evidence="2">CoA transferase</fullName>
    </submittedName>
</protein>
<dbReference type="EMBL" id="CP022983">
    <property type="protein sequence ID" value="ASV69803.1"/>
    <property type="molecule type" value="Genomic_DNA"/>
</dbReference>
<dbReference type="InterPro" id="IPR003673">
    <property type="entry name" value="CoA-Trfase_fam_III"/>
</dbReference>
<dbReference type="RefSeq" id="WP_095373367.1">
    <property type="nucleotide sequence ID" value="NZ_CP022983.1"/>
</dbReference>
<dbReference type="Proteomes" id="UP000215137">
    <property type="component" value="Chromosome"/>
</dbReference>
<dbReference type="InterPro" id="IPR044855">
    <property type="entry name" value="CoA-Trfase_III_dom3_sf"/>
</dbReference>
<dbReference type="AlphaFoldDB" id="A0A248TNK7"/>
<dbReference type="Gene3D" id="3.40.50.10540">
    <property type="entry name" value="Crotonobetainyl-coa:carnitine coa-transferase, domain 1"/>
    <property type="match status" value="1"/>
</dbReference>
<dbReference type="PANTHER" id="PTHR48207">
    <property type="entry name" value="SUCCINATE--HYDROXYMETHYLGLUTARATE COA-TRANSFERASE"/>
    <property type="match status" value="1"/>
</dbReference>
<dbReference type="Gene3D" id="3.30.1540.10">
    <property type="entry name" value="formyl-coa transferase, domain 3"/>
    <property type="match status" value="1"/>
</dbReference>
<reference evidence="2 3" key="1">
    <citation type="submission" date="2017-08" db="EMBL/GenBank/DDBJ databases">
        <title>Complete Genome Sequence of Bacillus kochii Oregon-R-modENCODE STRAIN BDGP4, isolated from Drosophila melanogaster gut.</title>
        <authorList>
            <person name="Wan K.H."/>
            <person name="Yu C."/>
            <person name="Park S."/>
            <person name="Hammonds A.S."/>
            <person name="Booth B.W."/>
            <person name="Celniker S.E."/>
        </authorList>
    </citation>
    <scope>NUCLEOTIDE SEQUENCE [LARGE SCALE GENOMIC DNA]</scope>
    <source>
        <strain evidence="2 3">BDGP4</strain>
    </source>
</reference>
<accession>A0A248TNK7</accession>
<proteinExistence type="predicted"/>
<sequence length="404" mass="44575">MSDRQPLEGVKVLDLSRVYAGPGGSMILADLGADVIRIEAPNGTDSMRDWVPFIGGESTYYFTANRNKKSVELDLKNQKGKDIFLKLVQEADIVLENFKTGTLKKLGLNLQQLKKVKKDIILCSVTGYGQTGPYKGEPGFDPVMQAIGGLMDVTGLPEGDATRVGLPLVDIMTSQYVTIAILAALRQRDQTGKEQSIDLSLFEVQLSALANVASSYLNAGTVSTRVGNDHSYIVPYQVFKCSDRPLMVCCGNDKLFANFCVVLDREEWIGDERFKTNQARVTNREVLTNRIADMMITKTADEWFTQLSQVGVPAGPVNNIEQVFQHPQVEAREVVEEVSHVKLGHIKLVKSPLKNSTLNVKTKAGPPVLGQHTEELLHALGYQKLEIDQLRKEGVIGSLAERKM</sequence>
<dbReference type="Pfam" id="PF02515">
    <property type="entry name" value="CoA_transf_3"/>
    <property type="match status" value="1"/>
</dbReference>
<dbReference type="KEGG" id="bko:CKF48_22335"/>
<keyword evidence="1 2" id="KW-0808">Transferase</keyword>
<dbReference type="SUPFAM" id="SSF89796">
    <property type="entry name" value="CoA-transferase family III (CaiB/BaiF)"/>
    <property type="match status" value="1"/>
</dbReference>
<name>A0A248TNK7_9BACI</name>
<keyword evidence="3" id="KW-1185">Reference proteome</keyword>
<dbReference type="OrthoDB" id="9797653at2"/>
<evidence type="ECO:0000313" key="2">
    <source>
        <dbReference type="EMBL" id="ASV69803.1"/>
    </source>
</evidence>
<gene>
    <name evidence="2" type="ORF">CKF48_22335</name>
</gene>
<evidence type="ECO:0000256" key="1">
    <source>
        <dbReference type="ARBA" id="ARBA00022679"/>
    </source>
</evidence>
<evidence type="ECO:0000313" key="3">
    <source>
        <dbReference type="Proteomes" id="UP000215137"/>
    </source>
</evidence>
<dbReference type="GO" id="GO:0008410">
    <property type="term" value="F:CoA-transferase activity"/>
    <property type="evidence" value="ECO:0007669"/>
    <property type="project" value="TreeGrafter"/>
</dbReference>